<evidence type="ECO:0000313" key="2">
    <source>
        <dbReference type="EMBL" id="RNG38037.1"/>
    </source>
</evidence>
<gene>
    <name evidence="2" type="ORF">EEJ42_01985</name>
</gene>
<name>A0A3M8X7D8_9ACTN</name>
<dbReference type="RefSeq" id="WP_123098306.1">
    <property type="nucleotide sequence ID" value="NZ_RIBZ01000030.1"/>
</dbReference>
<proteinExistence type="predicted"/>
<comment type="caution">
    <text evidence="2">The sequence shown here is derived from an EMBL/GenBank/DDBJ whole genome shotgun (WGS) entry which is preliminary data.</text>
</comment>
<feature type="compositionally biased region" description="Basic and acidic residues" evidence="1">
    <location>
        <begin position="11"/>
        <end position="22"/>
    </location>
</feature>
<dbReference type="AlphaFoldDB" id="A0A3M8X7D8"/>
<protein>
    <submittedName>
        <fullName evidence="2">Uncharacterized protein</fullName>
    </submittedName>
</protein>
<evidence type="ECO:0000313" key="3">
    <source>
        <dbReference type="Proteomes" id="UP000275401"/>
    </source>
</evidence>
<dbReference type="InterPro" id="IPR046250">
    <property type="entry name" value="DUF6283"/>
</dbReference>
<dbReference type="Proteomes" id="UP000275401">
    <property type="component" value="Unassembled WGS sequence"/>
</dbReference>
<organism evidence="2 3">
    <name type="scientific">Streptomyces botrytidirepellens</name>
    <dbReference type="NCBI Taxonomy" id="2486417"/>
    <lineage>
        <taxon>Bacteria</taxon>
        <taxon>Bacillati</taxon>
        <taxon>Actinomycetota</taxon>
        <taxon>Actinomycetes</taxon>
        <taxon>Kitasatosporales</taxon>
        <taxon>Streptomycetaceae</taxon>
        <taxon>Streptomyces</taxon>
    </lineage>
</organism>
<keyword evidence="3" id="KW-1185">Reference proteome</keyword>
<dbReference type="EMBL" id="RIBZ01000030">
    <property type="protein sequence ID" value="RNG38037.1"/>
    <property type="molecule type" value="Genomic_DNA"/>
</dbReference>
<reference evidence="2 3" key="1">
    <citation type="submission" date="2018-11" db="EMBL/GenBank/DDBJ databases">
        <title>The Potential of Streptomyces as Biocontrol Agents against the Tomato grey mould, Botrytis cinerea (Gray mold) Frontiers in Microbiology.</title>
        <authorList>
            <person name="Li D."/>
        </authorList>
    </citation>
    <scope>NUCLEOTIDE SEQUENCE [LARGE SCALE GENOMIC DNA]</scope>
    <source>
        <strain evidence="2 3">NEAU-LD23</strain>
    </source>
</reference>
<dbReference type="Pfam" id="PF19800">
    <property type="entry name" value="DUF6283"/>
    <property type="match status" value="1"/>
</dbReference>
<feature type="region of interest" description="Disordered" evidence="1">
    <location>
        <begin position="1"/>
        <end position="22"/>
    </location>
</feature>
<evidence type="ECO:0000256" key="1">
    <source>
        <dbReference type="SAM" id="MobiDB-lite"/>
    </source>
</evidence>
<accession>A0A3M8X7D8</accession>
<sequence length="247" mass="26486">MTAVEANSLPEGEHLFGSDTEHDRRVRARLTELARERNSTLEEFLEQLNAALAAGKALPLPPAEEADFMSRDVCAPGERPAIIYTRPADDVWGVVSAERPDSSIASDAKPAPCAGTERCPWRRDAATGTFPAEAFRLSARTSYPGSDRHFVCHSSTPGAPSICAGWMLRGAAGNAEAQELLRAGRLHMPVLPEGVELYDDYAQMAIANGVDPADPALAPLHGSAEQDEFVSLIEICASQELPEPQAP</sequence>